<name>A0A1E3GWP4_9GAMM</name>
<dbReference type="Pfam" id="PF04972">
    <property type="entry name" value="BON"/>
    <property type="match status" value="1"/>
</dbReference>
<dbReference type="PANTHER" id="PTHR34606">
    <property type="entry name" value="BON DOMAIN-CONTAINING PROTEIN"/>
    <property type="match status" value="1"/>
</dbReference>
<keyword evidence="2" id="KW-0732">Signal</keyword>
<organism evidence="7 8">
    <name type="scientific">Methylophaga muralis</name>
    <dbReference type="NCBI Taxonomy" id="291169"/>
    <lineage>
        <taxon>Bacteria</taxon>
        <taxon>Pseudomonadati</taxon>
        <taxon>Pseudomonadota</taxon>
        <taxon>Gammaproteobacteria</taxon>
        <taxon>Thiotrichales</taxon>
        <taxon>Piscirickettsiaceae</taxon>
        <taxon>Methylophaga</taxon>
    </lineage>
</organism>
<keyword evidence="4" id="KW-0574">Periplasm</keyword>
<dbReference type="EMBL" id="MCRI01000003">
    <property type="protein sequence ID" value="ODN67761.1"/>
    <property type="molecule type" value="Genomic_DNA"/>
</dbReference>
<evidence type="ECO:0000256" key="5">
    <source>
        <dbReference type="ARBA" id="ARBA00070588"/>
    </source>
</evidence>
<dbReference type="STRING" id="291169.A9E74_00597"/>
<proteinExistence type="predicted"/>
<dbReference type="Proteomes" id="UP000094379">
    <property type="component" value="Unassembled WGS sequence"/>
</dbReference>
<comment type="subcellular location">
    <subcellularLocation>
        <location evidence="1">Periplasm</location>
    </subcellularLocation>
</comment>
<evidence type="ECO:0000256" key="4">
    <source>
        <dbReference type="ARBA" id="ARBA00022764"/>
    </source>
</evidence>
<accession>A0A1E3GWP4</accession>
<dbReference type="InterPro" id="IPR014004">
    <property type="entry name" value="Transpt-assoc_nodulatn_dom_bac"/>
</dbReference>
<dbReference type="GO" id="GO:0042597">
    <property type="term" value="C:periplasmic space"/>
    <property type="evidence" value="ECO:0007669"/>
    <property type="project" value="UniProtKB-SubCell"/>
</dbReference>
<protein>
    <recommendedName>
        <fullName evidence="5">Osmotically-inducible protein Y</fullName>
    </recommendedName>
</protein>
<keyword evidence="8" id="KW-1185">Reference proteome</keyword>
<dbReference type="PANTHER" id="PTHR34606:SF16">
    <property type="entry name" value="BON DOMAIN-CONTAINING PROTEIN"/>
    <property type="match status" value="1"/>
</dbReference>
<evidence type="ECO:0000256" key="3">
    <source>
        <dbReference type="ARBA" id="ARBA00022737"/>
    </source>
</evidence>
<dbReference type="InterPro" id="IPR007055">
    <property type="entry name" value="BON_dom"/>
</dbReference>
<evidence type="ECO:0000313" key="8">
    <source>
        <dbReference type="Proteomes" id="UP000094379"/>
    </source>
</evidence>
<dbReference type="SMART" id="SM00749">
    <property type="entry name" value="BON"/>
    <property type="match status" value="1"/>
</dbReference>
<dbReference type="PROSITE" id="PS50914">
    <property type="entry name" value="BON"/>
    <property type="match status" value="1"/>
</dbReference>
<gene>
    <name evidence="7" type="primary">osmY_1</name>
    <name evidence="7" type="ORF">A9E74_00597</name>
</gene>
<evidence type="ECO:0000313" key="7">
    <source>
        <dbReference type="EMBL" id="ODN67761.1"/>
    </source>
</evidence>
<dbReference type="FunFam" id="3.30.1340.30:FF:000001">
    <property type="entry name" value="Molecular chaperone OsmY"/>
    <property type="match status" value="1"/>
</dbReference>
<dbReference type="PATRIC" id="fig|291169.3.peg.599"/>
<dbReference type="AlphaFoldDB" id="A0A1E3GWP4"/>
<dbReference type="Gene3D" id="3.30.1340.30">
    <property type="match status" value="1"/>
</dbReference>
<sequence length="129" mass="13947">MSLGIYFNDQASFKRLFWTNIMKSITKSMLFITLLAFPLMAVVSISGCASTSTQSGTGEYIDDSVITAKVKAAILNEETLKVAEINVETFKGVVQLSGFVSSQADIDRAVVVTRGVAGVKSVKNDMRVK</sequence>
<feature type="domain" description="BON" evidence="6">
    <location>
        <begin position="62"/>
        <end position="129"/>
    </location>
</feature>
<keyword evidence="3" id="KW-0677">Repeat</keyword>
<dbReference type="InterPro" id="IPR051686">
    <property type="entry name" value="Lipoprotein_DolP"/>
</dbReference>
<evidence type="ECO:0000259" key="6">
    <source>
        <dbReference type="PROSITE" id="PS50914"/>
    </source>
</evidence>
<reference evidence="7 8" key="1">
    <citation type="submission" date="2016-07" db="EMBL/GenBank/DDBJ databases">
        <title>Draft Genome Sequence of Methylophaga muralis Bur 1.</title>
        <authorList>
            <person name="Vasilenko O.V."/>
            <person name="Doronina N.V."/>
            <person name="Shmareva M.N."/>
            <person name="Tarlachkov S.V."/>
            <person name="Mustakhimov I."/>
            <person name="Trotsenko Y.A."/>
        </authorList>
    </citation>
    <scope>NUCLEOTIDE SEQUENCE [LARGE SCALE GENOMIC DNA]</scope>
    <source>
        <strain evidence="7 8">Bur 1</strain>
    </source>
</reference>
<evidence type="ECO:0000256" key="1">
    <source>
        <dbReference type="ARBA" id="ARBA00004418"/>
    </source>
</evidence>
<evidence type="ECO:0000256" key="2">
    <source>
        <dbReference type="ARBA" id="ARBA00022729"/>
    </source>
</evidence>
<comment type="caution">
    <text evidence="7">The sequence shown here is derived from an EMBL/GenBank/DDBJ whole genome shotgun (WGS) entry which is preliminary data.</text>
</comment>